<dbReference type="InterPro" id="IPR036318">
    <property type="entry name" value="FAD-bd_PCMH-like_sf"/>
</dbReference>
<protein>
    <submittedName>
        <fullName evidence="7">FAD-binding protein</fullName>
    </submittedName>
</protein>
<dbReference type="SUPFAM" id="SSF55103">
    <property type="entry name" value="FAD-linked oxidases, C-terminal domain"/>
    <property type="match status" value="1"/>
</dbReference>
<dbReference type="InterPro" id="IPR016171">
    <property type="entry name" value="Vanillyl_alc_oxidase_C-sub2"/>
</dbReference>
<gene>
    <name evidence="7" type="ORF">ACFP85_00705</name>
</gene>
<dbReference type="InterPro" id="IPR016170">
    <property type="entry name" value="Cytok_DH_C_sf"/>
</dbReference>
<dbReference type="Gene3D" id="1.10.45.10">
    <property type="entry name" value="Vanillyl-alcohol Oxidase, Chain A, domain 4"/>
    <property type="match status" value="1"/>
</dbReference>
<sequence length="554" mass="62240">MISVEQLIESIEKHLTALGTLDIVAEQDLIQPRIANTFDYQPHVDLIVSVYKETQIPPLLKLANEHDCILVPASSGQNWGYGTIPVIPGGRRVILLSLINLKDIQFVDKSLGIVSIEPGVTQQDLYDFLQKEQSPFMVPVTGAGPTCCILSNALERGYGITPIASHFDSVLEIEGYLPNPEWCEEKWQSTLLGSDQSINVACANNSVAHSFRYGVGPFWDGIFTQSNLIVCTRMSIKLAERPEGFMPFYIRLSDESDFQQACDFIKEALRLYGANIGAINFMDKRRLVAMVSENPNLSADAKLMSEEQVNKLAKQNRLPEWLIVGAVYGDQKTVHAVKSGIKALAEGLPRPLCLSIKLADFIELTLENMSRIWLIKSMLARYLRDIKMLQKSLEIMIGKPNQIALKLPYWWNRAIRPDSTEQPLNPSRDQCGLLWYAPLVKMDSTSMAEFVTFVRETMNEHQLDPFITFTCLKHGSLDSTIPILFDLNDSAMTQRANACLNALYERGLKKGYLPYRLNVVQQNESKKSSVNHKMATAIKNVIDPNNILAPGRYI</sequence>
<evidence type="ECO:0000256" key="5">
    <source>
        <dbReference type="ARBA" id="ARBA00023002"/>
    </source>
</evidence>
<dbReference type="Gene3D" id="3.40.462.10">
    <property type="entry name" value="FAD-linked oxidases, C-terminal domain"/>
    <property type="match status" value="1"/>
</dbReference>
<dbReference type="PANTHER" id="PTHR43716">
    <property type="entry name" value="D-2-HYDROXYGLUTARATE DEHYDROGENASE, MITOCHONDRIAL"/>
    <property type="match status" value="1"/>
</dbReference>
<organism evidence="7 8">
    <name type="scientific">Pseudobowmanella zhangzhouensis</name>
    <dbReference type="NCBI Taxonomy" id="1537679"/>
    <lineage>
        <taxon>Bacteria</taxon>
        <taxon>Pseudomonadati</taxon>
        <taxon>Pseudomonadota</taxon>
        <taxon>Gammaproteobacteria</taxon>
        <taxon>Alteromonadales</taxon>
        <taxon>Alteromonadaceae</taxon>
    </lineage>
</organism>
<evidence type="ECO:0000313" key="7">
    <source>
        <dbReference type="EMBL" id="MFC6438681.1"/>
    </source>
</evidence>
<dbReference type="RefSeq" id="WP_131259435.1">
    <property type="nucleotide sequence ID" value="NZ_JBHSUS010000001.1"/>
</dbReference>
<accession>A0ABW1XG01</accession>
<dbReference type="InterPro" id="IPR016167">
    <property type="entry name" value="FAD-bd_PCMH_sub1"/>
</dbReference>
<evidence type="ECO:0000256" key="1">
    <source>
        <dbReference type="ARBA" id="ARBA00001974"/>
    </source>
</evidence>
<keyword evidence="5" id="KW-0560">Oxidoreductase</keyword>
<dbReference type="Proteomes" id="UP001596364">
    <property type="component" value="Unassembled WGS sequence"/>
</dbReference>
<keyword evidence="8" id="KW-1185">Reference proteome</keyword>
<keyword evidence="4" id="KW-0274">FAD</keyword>
<name>A0ABW1XG01_9ALTE</name>
<dbReference type="Gene3D" id="3.30.465.10">
    <property type="match status" value="1"/>
</dbReference>
<dbReference type="InterPro" id="IPR016164">
    <property type="entry name" value="FAD-linked_Oxase-like_C"/>
</dbReference>
<dbReference type="InterPro" id="IPR016166">
    <property type="entry name" value="FAD-bd_PCMH"/>
</dbReference>
<dbReference type="Gene3D" id="3.30.43.10">
    <property type="entry name" value="Uridine Diphospho-n-acetylenolpyruvylglucosamine Reductase, domain 2"/>
    <property type="match status" value="1"/>
</dbReference>
<proteinExistence type="inferred from homology"/>
<evidence type="ECO:0000256" key="4">
    <source>
        <dbReference type="ARBA" id="ARBA00022827"/>
    </source>
</evidence>
<dbReference type="EMBL" id="JBHSUS010000001">
    <property type="protein sequence ID" value="MFC6438681.1"/>
    <property type="molecule type" value="Genomic_DNA"/>
</dbReference>
<evidence type="ECO:0000256" key="3">
    <source>
        <dbReference type="ARBA" id="ARBA00022630"/>
    </source>
</evidence>
<dbReference type="Pfam" id="PF01565">
    <property type="entry name" value="FAD_binding_4"/>
    <property type="match status" value="1"/>
</dbReference>
<evidence type="ECO:0000256" key="2">
    <source>
        <dbReference type="ARBA" id="ARBA00008000"/>
    </source>
</evidence>
<dbReference type="InterPro" id="IPR016169">
    <property type="entry name" value="FAD-bd_PCMH_sub2"/>
</dbReference>
<dbReference type="InterPro" id="IPR006094">
    <property type="entry name" value="Oxid_FAD_bind_N"/>
</dbReference>
<evidence type="ECO:0000259" key="6">
    <source>
        <dbReference type="PROSITE" id="PS51387"/>
    </source>
</evidence>
<dbReference type="PANTHER" id="PTHR43716:SF1">
    <property type="entry name" value="D-2-HYDROXYGLUTARATE DEHYDROGENASE, MITOCHONDRIAL"/>
    <property type="match status" value="1"/>
</dbReference>
<keyword evidence="3" id="KW-0285">Flavoprotein</keyword>
<feature type="domain" description="FAD-binding PCMH-type" evidence="6">
    <location>
        <begin position="40"/>
        <end position="241"/>
    </location>
</feature>
<comment type="similarity">
    <text evidence="2">Belongs to the FAD-binding oxidoreductase/transferase type 4 family.</text>
</comment>
<comment type="cofactor">
    <cofactor evidence="1">
        <name>FAD</name>
        <dbReference type="ChEBI" id="CHEBI:57692"/>
    </cofactor>
</comment>
<evidence type="ECO:0000313" key="8">
    <source>
        <dbReference type="Proteomes" id="UP001596364"/>
    </source>
</evidence>
<comment type="caution">
    <text evidence="7">The sequence shown here is derived from an EMBL/GenBank/DDBJ whole genome shotgun (WGS) entry which is preliminary data.</text>
</comment>
<dbReference type="PROSITE" id="PS51387">
    <property type="entry name" value="FAD_PCMH"/>
    <property type="match status" value="1"/>
</dbReference>
<dbReference type="SUPFAM" id="SSF56176">
    <property type="entry name" value="FAD-binding/transporter-associated domain-like"/>
    <property type="match status" value="1"/>
</dbReference>
<reference evidence="8" key="1">
    <citation type="journal article" date="2019" name="Int. J. Syst. Evol. Microbiol.">
        <title>The Global Catalogue of Microorganisms (GCM) 10K type strain sequencing project: providing services to taxonomists for standard genome sequencing and annotation.</title>
        <authorList>
            <consortium name="The Broad Institute Genomics Platform"/>
            <consortium name="The Broad Institute Genome Sequencing Center for Infectious Disease"/>
            <person name="Wu L."/>
            <person name="Ma J."/>
        </authorList>
    </citation>
    <scope>NUCLEOTIDE SEQUENCE [LARGE SCALE GENOMIC DNA]</scope>
    <source>
        <strain evidence="8">CGMCC 1.16031</strain>
    </source>
</reference>
<dbReference type="InterPro" id="IPR051264">
    <property type="entry name" value="FAD-oxidored/transferase_4"/>
</dbReference>